<feature type="transmembrane region" description="Helical" evidence="2">
    <location>
        <begin position="6"/>
        <end position="23"/>
    </location>
</feature>
<keyword evidence="2" id="KW-1133">Transmembrane helix</keyword>
<dbReference type="AlphaFoldDB" id="A0A0P4W641"/>
<dbReference type="PANTHER" id="PTHR23419:SF8">
    <property type="entry name" value="FI09726P"/>
    <property type="match status" value="1"/>
</dbReference>
<sequence>MWRSLQVMLVVGVVGVCMPPLLLNTFRRVVTMAASGAYVPGTHSMAFVTAPSQEVAKKIAGGLVKNKLAACVNIIPNVVSVYEWKEEINEDPEVIMMIKTRTSRLEELTKYVRENHPYDVCEVISSKIDQGNPPYLDWISEIVPEK</sequence>
<evidence type="ECO:0000256" key="2">
    <source>
        <dbReference type="SAM" id="Phobius"/>
    </source>
</evidence>
<dbReference type="GO" id="GO:0005507">
    <property type="term" value="F:copper ion binding"/>
    <property type="evidence" value="ECO:0007669"/>
    <property type="project" value="TreeGrafter"/>
</dbReference>
<evidence type="ECO:0000313" key="3">
    <source>
        <dbReference type="EMBL" id="JAI61593.1"/>
    </source>
</evidence>
<dbReference type="GO" id="GO:0010038">
    <property type="term" value="P:response to metal ion"/>
    <property type="evidence" value="ECO:0007669"/>
    <property type="project" value="InterPro"/>
</dbReference>
<dbReference type="EMBL" id="GDRN01083880">
    <property type="protein sequence ID" value="JAI61593.1"/>
    <property type="molecule type" value="Transcribed_RNA"/>
</dbReference>
<dbReference type="Gene3D" id="3.30.70.120">
    <property type="match status" value="1"/>
</dbReference>
<evidence type="ECO:0008006" key="4">
    <source>
        <dbReference type="Google" id="ProtNLM"/>
    </source>
</evidence>
<keyword evidence="2" id="KW-0472">Membrane</keyword>
<reference evidence="3" key="1">
    <citation type="submission" date="2015-09" db="EMBL/GenBank/DDBJ databases">
        <title>Scylla olivacea transcriptome.</title>
        <authorList>
            <person name="Ikhwanuddin M."/>
        </authorList>
    </citation>
    <scope>NUCLEOTIDE SEQUENCE</scope>
</reference>
<dbReference type="InterPro" id="IPR011322">
    <property type="entry name" value="N-reg_PII-like_a/b"/>
</dbReference>
<protein>
    <recommendedName>
        <fullName evidence="4">CutA1 divalent ion tolerance protein</fullName>
    </recommendedName>
</protein>
<evidence type="ECO:0000256" key="1">
    <source>
        <dbReference type="ARBA" id="ARBA00010169"/>
    </source>
</evidence>
<comment type="similarity">
    <text evidence="1">Belongs to the CutA family.</text>
</comment>
<dbReference type="InterPro" id="IPR015867">
    <property type="entry name" value="N-reg_PII/ATP_PRibTrfase_C"/>
</dbReference>
<accession>A0A0P4W641</accession>
<dbReference type="PANTHER" id="PTHR23419">
    <property type="entry name" value="DIVALENT CATION TOLERANCE CUTA-RELATED"/>
    <property type="match status" value="1"/>
</dbReference>
<organism evidence="3">
    <name type="scientific">Scylla olivacea</name>
    <name type="common">Orange mud crab</name>
    <name type="synonym">Cancer olivacea</name>
    <dbReference type="NCBI Taxonomy" id="85551"/>
    <lineage>
        <taxon>Eukaryota</taxon>
        <taxon>Metazoa</taxon>
        <taxon>Ecdysozoa</taxon>
        <taxon>Arthropoda</taxon>
        <taxon>Crustacea</taxon>
        <taxon>Multicrustacea</taxon>
        <taxon>Malacostraca</taxon>
        <taxon>Eumalacostraca</taxon>
        <taxon>Eucarida</taxon>
        <taxon>Decapoda</taxon>
        <taxon>Pleocyemata</taxon>
        <taxon>Brachyura</taxon>
        <taxon>Eubrachyura</taxon>
        <taxon>Portunoidea</taxon>
        <taxon>Portunidae</taxon>
        <taxon>Portuninae</taxon>
        <taxon>Scylla</taxon>
    </lineage>
</organism>
<proteinExistence type="inferred from homology"/>
<dbReference type="SUPFAM" id="SSF54913">
    <property type="entry name" value="GlnB-like"/>
    <property type="match status" value="1"/>
</dbReference>
<name>A0A0P4W641_SCYOL</name>
<dbReference type="Pfam" id="PF03091">
    <property type="entry name" value="CutA1"/>
    <property type="match status" value="1"/>
</dbReference>
<dbReference type="InterPro" id="IPR004323">
    <property type="entry name" value="Ion_tolerance_CutA"/>
</dbReference>
<keyword evidence="2" id="KW-0812">Transmembrane</keyword>